<keyword evidence="11" id="KW-0486">Methionine biosynthesis</keyword>
<dbReference type="GO" id="GO:0008270">
    <property type="term" value="F:zinc ion binding"/>
    <property type="evidence" value="ECO:0007669"/>
    <property type="project" value="InterPro"/>
</dbReference>
<dbReference type="CDD" id="cd03311">
    <property type="entry name" value="CIMS_C_terminal_like"/>
    <property type="match status" value="1"/>
</dbReference>
<comment type="pathway">
    <text evidence="3">Amino-acid biosynthesis; L-methionine biosynthesis via de novo pathway; L-methionine from L-homocysteine (MetE route): step 1/1.</text>
</comment>
<dbReference type="SUPFAM" id="SSF51726">
    <property type="entry name" value="UROD/MetE-like"/>
    <property type="match status" value="2"/>
</dbReference>
<dbReference type="PANTHER" id="PTHR30519">
    <property type="entry name" value="5-METHYLTETRAHYDROPTEROYLTRIGLUTAMATE--HOMOCYSTEINE METHYLTRANSFERASE"/>
    <property type="match status" value="1"/>
</dbReference>
<evidence type="ECO:0000256" key="1">
    <source>
        <dbReference type="ARBA" id="ARBA00001947"/>
    </source>
</evidence>
<accession>A0A9W6EZY9</accession>
<evidence type="ECO:0000256" key="7">
    <source>
        <dbReference type="ARBA" id="ARBA00022605"/>
    </source>
</evidence>
<evidence type="ECO:0000256" key="11">
    <source>
        <dbReference type="ARBA" id="ARBA00023167"/>
    </source>
</evidence>
<keyword evidence="6 15" id="KW-0489">Methyltransferase</keyword>
<keyword evidence="8" id="KW-0808">Transferase</keyword>
<comment type="similarity">
    <text evidence="4">Belongs to the vitamin-B12 independent methionine synthase family.</text>
</comment>
<dbReference type="InterPro" id="IPR002629">
    <property type="entry name" value="Met_Synth_C/arc"/>
</dbReference>
<evidence type="ECO:0000256" key="4">
    <source>
        <dbReference type="ARBA" id="ARBA00009553"/>
    </source>
</evidence>
<comment type="cofactor">
    <cofactor evidence="1">
        <name>Zn(2+)</name>
        <dbReference type="ChEBI" id="CHEBI:29105"/>
    </cofactor>
</comment>
<dbReference type="Pfam" id="PF08267">
    <property type="entry name" value="Meth_synt_1"/>
    <property type="match status" value="1"/>
</dbReference>
<dbReference type="EC" id="2.1.1.14" evidence="5"/>
<evidence type="ECO:0000256" key="9">
    <source>
        <dbReference type="ARBA" id="ARBA00022723"/>
    </source>
</evidence>
<evidence type="ECO:0000313" key="16">
    <source>
        <dbReference type="Proteomes" id="UP001165080"/>
    </source>
</evidence>
<keyword evidence="16" id="KW-1185">Reference proteome</keyword>
<dbReference type="Proteomes" id="UP001165080">
    <property type="component" value="Unassembled WGS sequence"/>
</dbReference>
<name>A0A9W6EZY9_9CHLO</name>
<evidence type="ECO:0000256" key="3">
    <source>
        <dbReference type="ARBA" id="ARBA00004681"/>
    </source>
</evidence>
<evidence type="ECO:0000256" key="12">
    <source>
        <dbReference type="ARBA" id="ARBA00048690"/>
    </source>
</evidence>
<sequence>MHVIRFFAQHYYTYSCFPRTGPNREIKVALESYWKGQSSEEQLLRTAHRVEADAWRLQKSAGIEAVGLDGTLYDQVLDTITWLGVVPPRFKGLMGLRRYFAMARGAPGCAALDMSKFFDTNYHYLVPELDADLAPAPDFAPLLDKLRRGQEALGSRQAAVPIVIGPVTFVCLAKGCPLPVGEAVGRLLPAYCQLLRLLGAGGATEVQLHEPILTTSTAEDLQTVFQEAYGKLAEAASSCPSSSPSPFPLSLHLVTYYDDLGSTYPWAVQLPVAAISLDLRGATGAEVTSQTMQHIRRYGFPYDKRLGAGVVDGRSVWADDGTALALIRELLPAGLSPERLIITSSAPLQHLPYDLAAEGDHVPPELSTRLAFAVQRVDEIVRVAEAVRGGQRTDVAVEAPTEEEAPSEKAAGEAAAEVPSAAVGQAAAAGGGGGLRCGLPAEMFSRSEPYDVRRGRQVQMPAFPTTTIGSFPQTPEVRRLRQQLRSGQLSQSEYERRIAGHIAHCVGVQEALGVDVVVHGEAERTDMVEYFGSKLGGMWFTVSGWVQSYGSRYVRPPLIVSDITYQGPMTVWEYGVAQSYTRRPVKGMLTGPVTILNWSFPRKDISRARQALQLALALRKEVEALEGAGCSVVQVDEPALREGLPLKRERWSSYLGWAVDAFRLCTAVAAPGTQVVTHLCYSDFEDILHDIARMDADVLTIENSRSGNAMISALAAAGYSHDIGPGVYDVHSPEVPSVDFIRSRIRSFVETGILGGRADRIWVNPDCGLKTRGWPETIAALRNMVAAAAQAPAELLLQQQQQQQPQSVVPGVATAAAADTASQVAGNGSGGRSGGCNGCCH</sequence>
<protein>
    <recommendedName>
        <fullName evidence="5">5-methyltetrahydropteroyltriglutamate--homocysteine S-methyltransferase</fullName>
        <ecNumber evidence="5">2.1.1.14</ecNumber>
    </recommendedName>
</protein>
<organism evidence="15 16">
    <name type="scientific">Pleodorina starrii</name>
    <dbReference type="NCBI Taxonomy" id="330485"/>
    <lineage>
        <taxon>Eukaryota</taxon>
        <taxon>Viridiplantae</taxon>
        <taxon>Chlorophyta</taxon>
        <taxon>core chlorophytes</taxon>
        <taxon>Chlorophyceae</taxon>
        <taxon>CS clade</taxon>
        <taxon>Chlamydomonadales</taxon>
        <taxon>Volvocaceae</taxon>
        <taxon>Pleodorina</taxon>
    </lineage>
</organism>
<gene>
    <name evidence="15" type="primary">PLEST007292</name>
    <name evidence="15" type="ORF">PLESTB_000469500</name>
</gene>
<dbReference type="InterPro" id="IPR013215">
    <property type="entry name" value="Cbl-indep_Met_Synth_N"/>
</dbReference>
<evidence type="ECO:0000256" key="5">
    <source>
        <dbReference type="ARBA" id="ARBA00012034"/>
    </source>
</evidence>
<feature type="domain" description="Cobalamin-independent methionine synthase MetE N-terminal" evidence="14">
    <location>
        <begin position="16"/>
        <end position="323"/>
    </location>
</feature>
<evidence type="ECO:0000256" key="10">
    <source>
        <dbReference type="ARBA" id="ARBA00022833"/>
    </source>
</evidence>
<keyword evidence="7" id="KW-0028">Amino-acid biosynthesis</keyword>
<comment type="function">
    <text evidence="2">Catalyzes the transfer of a methyl group from 5-methyltetrahydrofolate to homocysteine resulting in methionine formation.</text>
</comment>
<dbReference type="Gene3D" id="3.20.20.210">
    <property type="match status" value="2"/>
</dbReference>
<dbReference type="GO" id="GO:0032259">
    <property type="term" value="P:methylation"/>
    <property type="evidence" value="ECO:0007669"/>
    <property type="project" value="UniProtKB-KW"/>
</dbReference>
<dbReference type="Pfam" id="PF01717">
    <property type="entry name" value="Meth_synt_2"/>
    <property type="match status" value="1"/>
</dbReference>
<dbReference type="EMBL" id="BRXU01000004">
    <property type="protein sequence ID" value="GLC51134.1"/>
    <property type="molecule type" value="Genomic_DNA"/>
</dbReference>
<dbReference type="NCBIfam" id="NF003556">
    <property type="entry name" value="PRK05222.1"/>
    <property type="match status" value="1"/>
</dbReference>
<dbReference type="GO" id="GO:0003871">
    <property type="term" value="F:5-methyltetrahydropteroyltriglutamate-homocysteine S-methyltransferase activity"/>
    <property type="evidence" value="ECO:0007669"/>
    <property type="project" value="UniProtKB-EC"/>
</dbReference>
<keyword evidence="10" id="KW-0862">Zinc</keyword>
<reference evidence="15 16" key="1">
    <citation type="journal article" date="2023" name="Commun. Biol.">
        <title>Reorganization of the ancestral sex-determining regions during the evolution of trioecy in Pleodorina starrii.</title>
        <authorList>
            <person name="Takahashi K."/>
            <person name="Suzuki S."/>
            <person name="Kawai-Toyooka H."/>
            <person name="Yamamoto K."/>
            <person name="Hamaji T."/>
            <person name="Ootsuki R."/>
            <person name="Yamaguchi H."/>
            <person name="Kawachi M."/>
            <person name="Higashiyama T."/>
            <person name="Nozaki H."/>
        </authorList>
    </citation>
    <scope>NUCLEOTIDE SEQUENCE [LARGE SCALE GENOMIC DNA]</scope>
    <source>
        <strain evidence="15 16">NIES-4479</strain>
    </source>
</reference>
<dbReference type="GO" id="GO:0009086">
    <property type="term" value="P:methionine biosynthetic process"/>
    <property type="evidence" value="ECO:0007669"/>
    <property type="project" value="UniProtKB-KW"/>
</dbReference>
<evidence type="ECO:0000256" key="6">
    <source>
        <dbReference type="ARBA" id="ARBA00022603"/>
    </source>
</evidence>
<proteinExistence type="inferred from homology"/>
<keyword evidence="9" id="KW-0479">Metal-binding</keyword>
<evidence type="ECO:0000256" key="8">
    <source>
        <dbReference type="ARBA" id="ARBA00022679"/>
    </source>
</evidence>
<dbReference type="AlphaFoldDB" id="A0A9W6EZY9"/>
<comment type="caution">
    <text evidence="15">The sequence shown here is derived from an EMBL/GenBank/DDBJ whole genome shotgun (WGS) entry which is preliminary data.</text>
</comment>
<evidence type="ECO:0000256" key="2">
    <source>
        <dbReference type="ARBA" id="ARBA00002777"/>
    </source>
</evidence>
<dbReference type="InterPro" id="IPR038071">
    <property type="entry name" value="UROD/MetE-like_sf"/>
</dbReference>
<evidence type="ECO:0000259" key="14">
    <source>
        <dbReference type="Pfam" id="PF08267"/>
    </source>
</evidence>
<evidence type="ECO:0000259" key="13">
    <source>
        <dbReference type="Pfam" id="PF01717"/>
    </source>
</evidence>
<evidence type="ECO:0000313" key="15">
    <source>
        <dbReference type="EMBL" id="GLC51134.1"/>
    </source>
</evidence>
<feature type="domain" description="Cobalamin-independent methionine synthase MetE C-terminal/archaeal" evidence="13">
    <location>
        <begin position="463"/>
        <end position="789"/>
    </location>
</feature>
<comment type="catalytic activity">
    <reaction evidence="12">
        <text>5-methyltetrahydropteroyltri-L-glutamate + L-homocysteine = tetrahydropteroyltri-L-glutamate + L-methionine</text>
        <dbReference type="Rhea" id="RHEA:21196"/>
        <dbReference type="ChEBI" id="CHEBI:57844"/>
        <dbReference type="ChEBI" id="CHEBI:58140"/>
        <dbReference type="ChEBI" id="CHEBI:58199"/>
        <dbReference type="ChEBI" id="CHEBI:58207"/>
        <dbReference type="EC" id="2.1.1.14"/>
    </reaction>
</comment>